<dbReference type="GO" id="GO:0006542">
    <property type="term" value="P:glutamine biosynthetic process"/>
    <property type="evidence" value="ECO:0007669"/>
    <property type="project" value="InterPro"/>
</dbReference>
<dbReference type="InterPro" id="IPR036651">
    <property type="entry name" value="Gln_synt_N_sf"/>
</dbReference>
<keyword evidence="4" id="KW-0547">Nucleotide-binding</keyword>
<dbReference type="PANTHER" id="PTHR43785">
    <property type="entry name" value="GAMMA-GLUTAMYLPUTRESCINE SYNTHETASE"/>
    <property type="match status" value="1"/>
</dbReference>
<comment type="similarity">
    <text evidence="7 8">Belongs to the glutamine synthetase family.</text>
</comment>
<comment type="caution">
    <text evidence="10">The sequence shown here is derived from an EMBL/GenBank/DDBJ whole genome shotgun (WGS) entry which is preliminary data.</text>
</comment>
<evidence type="ECO:0000256" key="5">
    <source>
        <dbReference type="ARBA" id="ARBA00022840"/>
    </source>
</evidence>
<dbReference type="GO" id="GO:0004356">
    <property type="term" value="F:glutamine synthetase activity"/>
    <property type="evidence" value="ECO:0007669"/>
    <property type="project" value="InterPro"/>
</dbReference>
<gene>
    <name evidence="10" type="ORF">D3227_37730</name>
</gene>
<evidence type="ECO:0000256" key="8">
    <source>
        <dbReference type="RuleBase" id="RU000384"/>
    </source>
</evidence>
<dbReference type="InterPro" id="IPR008147">
    <property type="entry name" value="Gln_synt_N"/>
</dbReference>
<evidence type="ECO:0000256" key="3">
    <source>
        <dbReference type="ARBA" id="ARBA00022598"/>
    </source>
</evidence>
<evidence type="ECO:0000259" key="9">
    <source>
        <dbReference type="PROSITE" id="PS51987"/>
    </source>
</evidence>
<dbReference type="InterPro" id="IPR014746">
    <property type="entry name" value="Gln_synth/guanido_kin_cat_dom"/>
</dbReference>
<evidence type="ECO:0000256" key="1">
    <source>
        <dbReference type="ARBA" id="ARBA00001946"/>
    </source>
</evidence>
<reference evidence="10 11" key="1">
    <citation type="submission" date="2018-09" db="EMBL/GenBank/DDBJ databases">
        <title>Mesorhizobium carmichaelinearum sp. nov. isolated from Carmichaelinea spp. root nodules in New Zealand.</title>
        <authorList>
            <person name="De Meyer S.E."/>
        </authorList>
    </citation>
    <scope>NUCLEOTIDE SEQUENCE [LARGE SCALE GENOMIC DNA]</scope>
    <source>
        <strain evidence="10 11">ICMP19557</strain>
    </source>
</reference>
<dbReference type="SUPFAM" id="SSF55931">
    <property type="entry name" value="Glutamine synthetase/guanido kinase"/>
    <property type="match status" value="1"/>
</dbReference>
<evidence type="ECO:0000313" key="10">
    <source>
        <dbReference type="EMBL" id="RJT26017.1"/>
    </source>
</evidence>
<name>A0A3A5JVZ6_9HYPH</name>
<keyword evidence="3" id="KW-0436">Ligase</keyword>
<keyword evidence="11" id="KW-1185">Reference proteome</keyword>
<dbReference type="Pfam" id="PF00120">
    <property type="entry name" value="Gln-synt_C"/>
    <property type="match status" value="1"/>
</dbReference>
<dbReference type="PANTHER" id="PTHR43785:SF12">
    <property type="entry name" value="TYPE-1 GLUTAMINE SYNTHETASE 2"/>
    <property type="match status" value="1"/>
</dbReference>
<dbReference type="InterPro" id="IPR008146">
    <property type="entry name" value="Gln_synth_cat_dom"/>
</dbReference>
<feature type="domain" description="GS catalytic" evidence="9">
    <location>
        <begin position="102"/>
        <end position="437"/>
    </location>
</feature>
<dbReference type="Pfam" id="PF16952">
    <property type="entry name" value="Gln-synt_N_2"/>
    <property type="match status" value="1"/>
</dbReference>
<comment type="function">
    <text evidence="2">Catalyzes the ATP-dependent biosynthesis of glutamine from glutamate and ammonia.</text>
</comment>
<dbReference type="OrthoDB" id="9789509at2"/>
<dbReference type="AlphaFoldDB" id="A0A3A5JVZ6"/>
<dbReference type="SMART" id="SM01230">
    <property type="entry name" value="Gln-synt_C"/>
    <property type="match status" value="1"/>
</dbReference>
<keyword evidence="6" id="KW-0535">Nitrogen fixation</keyword>
<dbReference type="Gene3D" id="3.30.590.10">
    <property type="entry name" value="Glutamine synthetase/guanido kinase, catalytic domain"/>
    <property type="match status" value="1"/>
</dbReference>
<sequence>MISNPLIFAATSDIAGRTRGKAFPVSDLDKRLKRGVGWTPTNVMITCFDAIAPSPFGSLGDLLLIPDRDAGVEVDFSDGGPVERFMLGEITDLEGRPWECCTRTILKAALERLQASAGIHLVSAFEHEFQFRDRGEVMADGFSLRGFTRRRQFGETLMSALASAGLTPDTFMKEYGPNQYEVTNGPAQGHRSADQALILRELTRMTAVRHGEQVTFSPILDPASVGNGVHIHMSFVDESGAPTTYDEQGPCGMSRITASFTAGLLKYLDSIVALTAPSDISYLRLTPHRWSAAYNNLGFRDREASVRICPVTSADPDKVARQYNFEYRAADAAASPHLALAAIVHAGAQGIEEGLPAPQPTQEDLSSLSEVDLAARGYKRLPQSLEEALQRFEQNEVVTGWFPESFVPVYTAHKRAEIAHLGDRDTSARCAAYADVY</sequence>
<evidence type="ECO:0000256" key="2">
    <source>
        <dbReference type="ARBA" id="ARBA00003117"/>
    </source>
</evidence>
<dbReference type="EMBL" id="QZWZ01000075">
    <property type="protein sequence ID" value="RJT26017.1"/>
    <property type="molecule type" value="Genomic_DNA"/>
</dbReference>
<evidence type="ECO:0000256" key="6">
    <source>
        <dbReference type="ARBA" id="ARBA00023231"/>
    </source>
</evidence>
<dbReference type="Proteomes" id="UP000272706">
    <property type="component" value="Unassembled WGS sequence"/>
</dbReference>
<dbReference type="PROSITE" id="PS51987">
    <property type="entry name" value="GS_CATALYTIC"/>
    <property type="match status" value="1"/>
</dbReference>
<evidence type="ECO:0000313" key="11">
    <source>
        <dbReference type="Proteomes" id="UP000272706"/>
    </source>
</evidence>
<protein>
    <submittedName>
        <fullName evidence="10">Glutamine synthetase</fullName>
    </submittedName>
</protein>
<dbReference type="GO" id="GO:0005524">
    <property type="term" value="F:ATP binding"/>
    <property type="evidence" value="ECO:0007669"/>
    <property type="project" value="UniProtKB-KW"/>
</dbReference>
<evidence type="ECO:0000256" key="7">
    <source>
        <dbReference type="PROSITE-ProRule" id="PRU01331"/>
    </source>
</evidence>
<keyword evidence="5" id="KW-0067">ATP-binding</keyword>
<evidence type="ECO:0000256" key="4">
    <source>
        <dbReference type="ARBA" id="ARBA00022741"/>
    </source>
</evidence>
<accession>A0A3A5JVZ6</accession>
<dbReference type="Gene3D" id="3.10.20.70">
    <property type="entry name" value="Glutamine synthetase, N-terminal domain"/>
    <property type="match status" value="1"/>
</dbReference>
<proteinExistence type="inferred from homology"/>
<dbReference type="RefSeq" id="WP_120019158.1">
    <property type="nucleotide sequence ID" value="NZ_QZWZ01000075.1"/>
</dbReference>
<comment type="cofactor">
    <cofactor evidence="1">
        <name>Mg(2+)</name>
        <dbReference type="ChEBI" id="CHEBI:18420"/>
    </cofactor>
</comment>
<organism evidence="10 11">
    <name type="scientific">Mesorhizobium waimense</name>
    <dbReference type="NCBI Taxonomy" id="1300307"/>
    <lineage>
        <taxon>Bacteria</taxon>
        <taxon>Pseudomonadati</taxon>
        <taxon>Pseudomonadota</taxon>
        <taxon>Alphaproteobacteria</taxon>
        <taxon>Hyphomicrobiales</taxon>
        <taxon>Phyllobacteriaceae</taxon>
        <taxon>Mesorhizobium</taxon>
    </lineage>
</organism>